<dbReference type="Gene3D" id="2.60.40.2030">
    <property type="match status" value="2"/>
</dbReference>
<sequence>MNTQQTLEQALEIAKQRLSLFATDPEFLSKMQVAFGDAWETNQGITFGQAWQTADFSIIPPIEIRPAADINGASGAYAGATNTIYISAEFLSQNATNLEPVTRVLLEEIGHAVDWQLNEYDTPGDEGAIFSALASGAVLSEGQLGQLRGEDDTAMVSLDGQNLQIQQAVPINPGDYAALQALYNSTDGANWTNKTGWDFSNPSPDASVVDGWWGVYVSTTTGRVTSLVLSDNNLSGTIPPELGNLSSLQELYLYNNNLSGSIPPELGNLSSLKYLSLYNNNLSGSISPELGNLSSLQELGLFENNLSGSIPPELGNLSSLKYLSLGGNNLSGSIPPELGNLSSLQELWLYDSTLSGSIPPELGNLSSLERLYLSENNLSGSIPPELGNLSSLQKLDLGNNNLSGSIPPELGNLSSLTELYLFINNLSGSIPPELGNLSSLQYLFLDSNSLSGSVPESVSNLLPSLIDYNLGDLLTGATLSINDRQLPEGNNGTTNATFTVTLSEAATETVTVSYTTADDTATAGVDYTATTGTLTFNPGETEKTITVPIIGDTEVEPDETFKVTLSNPTGATLADSEAIGTITNDDANGLSITDVQLPEGNSGNPNGFVFQVTLPQPSTETVTVNYATADGTATAGEDYQANSGTLTFNPGTTEKGISVWVNPDTTVEPDETFKVNLSNAVGAIIADGEGIATLTNDDTASSTPQQPVIPTQPVSSTIAPVLPSLTLGNNGQQPKPKNPDPLDFSNPNHTITYGPLMLKMVGDDEFAIKSTGFSGLGANVQIGLKPTQGETFKPLFTLIDGDIVGHNGNIQAHGQIKANIDGKNELLFYGTFDIDPGKTETSEIKQEFAFGEPALDIAGCEIYYDKLSFVNPNGGSTADSNLAVDGGIIIPEEVFGVELGIPFASPQDSQAIKIEQSGPNSQLVQIEQSRPNAQSFTQPANTFAQGSLAQQIAQTSGGQVPILLEQSFWDSANSLQFGKIISVERDAQGKITKGTISQTEEFPLLKKLGVNLTDITAEASGDELKLTGDIKLPKVFDATIKLSGDNYLKIIPKYQEYETVHGNNWQGAPKTFTGKFKTELKADASIGAVQFGSSGWGLESASLSIDTPAETMSLKGELKMPSFNVEAGVDFLDWQPNAVLVGLKNLNKPIGNSGAFFQSIGASLTNFSAAAQEQQLPITLGGFFGLTAGPQINVTLPGWLTKWIKSESNAKSTELSTKKVSLNKEQRNNPKLPGLKKLELTDKGGSKPADDATSLASLDVIGEINKDKVKVNGIVEVLEGLVTAEGDATLKWGDPTNNWQGGYFQANFSQQSFGGTLENKGGFSVNLNTTAFNLYHQAKGTLPKEVPLLGGKEVGSLNMLIQYSKNDYQSDNDYFAFWVTVDVLKNLGLKESEVGARVWLNQLPQGKKDRVQLIGVNQIQPITDARQTAFPNQFSAQGSFNDTTWIVEGPTLAEATLTQLIEDSLQNAQNQLQNFAKSDDFTRQMQLAFGAELDETTTENFRQIWQGGELGNLPSIEIISATEMNGAAGAFATATDTIYLSAEFLSHHAENIPAITKVLLEEIGHALDDRLNAEDTPGDEGEIFSALVRGETLSPEQLARLQAEDDGITIELNQQETNIERSDVNSEATFAIAPDTPYILLFAEWENEANNVPVQIQAPDGTIYTEADFANLENIAVVEELTHSTKKAIAIAKPEAGNWTVQLPETSNLGNLELTALGGTHAPEIQLTSPAQDVTGPNVTIDYSAFDKDSDAKISLFYDDDREGFNGLLITDNLGETDGPGSYTWDTSEISTGDYYIYAMIDDGESVPQFAYAPGRVRIVEAGAPDTVETLNATWTGGNEVKLTWSEVENADYYRISYTDDPTAEAYSESTPTNSNETELTLTDLTPGKTYRFVVQAVDSEYRSSPFSEPAIASIGEPEPTADGWNLIATEGTTYNTLIPFDSGDTLTLVSGPEGATLNPETGEFSWDVPDTATGAFELLIHATDSNGQLDIIRRQIIIPGKPVMGTPEIDELHGSNASDTILGLDSNDQIYGVGGNNFLNGNLGDDTVEGGNGNDTIHGGKDNDTLMGHSQNDILCGDLGDDFLNGNQGNDTLYGGDDKDTLHGGQGNDFLLGGTGNDSLCGDLGNDFLNGNEGDDILNGGDGDDTLHGGKDNDNLLGGTGNDSLCGDLGNDLLNGNEGDDTLLGGDGDDSLYGGKDQDSLSGGAGKDFLWGDLGNDTLSGEENNDTLQGGGGSDLLSGDAGNDILIGVNPDAPNSEPEIDTLTGGEGADTFVLGDATTAYCIAAGGDDYALITDFDLNADMLQLHGRSTDYRIAELSKVIGHYSGLQGEQDIVQTDAQIFRTTNGQDELIAVVQGVANLSLDSGAFSFV</sequence>
<dbReference type="FunFam" id="3.80.10.10:FF:000383">
    <property type="entry name" value="Leucine-rich repeat receptor protein kinase EMS1"/>
    <property type="match status" value="1"/>
</dbReference>
<dbReference type="Pfam" id="PF00041">
    <property type="entry name" value="fn3"/>
    <property type="match status" value="1"/>
</dbReference>
<feature type="region of interest" description="Disordered" evidence="9">
    <location>
        <begin position="1222"/>
        <end position="1251"/>
    </location>
</feature>
<reference evidence="11" key="1">
    <citation type="submission" date="2024-07" db="EMBL/GenBank/DDBJ databases">
        <authorList>
            <person name="Kim Y.J."/>
            <person name="Jeong J.Y."/>
        </authorList>
    </citation>
    <scope>NUCLEOTIDE SEQUENCE</scope>
    <source>
        <strain evidence="11">GIHE-MW2</strain>
    </source>
</reference>
<dbReference type="SUPFAM" id="SSF49313">
    <property type="entry name" value="Cadherin-like"/>
    <property type="match status" value="1"/>
</dbReference>
<proteinExistence type="predicted"/>
<evidence type="ECO:0000256" key="7">
    <source>
        <dbReference type="ARBA" id="ARBA00022989"/>
    </source>
</evidence>
<gene>
    <name evidence="11" type="ORF">ABWT76_002598</name>
</gene>
<dbReference type="GO" id="GO:0005509">
    <property type="term" value="F:calcium ion binding"/>
    <property type="evidence" value="ECO:0007669"/>
    <property type="project" value="InterPro"/>
</dbReference>
<dbReference type="Pfam" id="PF00560">
    <property type="entry name" value="LRR_1"/>
    <property type="match status" value="3"/>
</dbReference>
<feature type="region of interest" description="Disordered" evidence="9">
    <location>
        <begin position="2215"/>
        <end position="2236"/>
    </location>
</feature>
<dbReference type="SUPFAM" id="SSF51120">
    <property type="entry name" value="beta-Roll"/>
    <property type="match status" value="3"/>
</dbReference>
<dbReference type="InterPro" id="IPR001611">
    <property type="entry name" value="Leu-rich_rpt"/>
</dbReference>
<name>A0AAU8JNM4_9CYAN</name>
<feature type="region of interest" description="Disordered" evidence="9">
    <location>
        <begin position="2181"/>
        <end position="2201"/>
    </location>
</feature>
<dbReference type="SMART" id="SM00369">
    <property type="entry name" value="LRR_TYP"/>
    <property type="match status" value="6"/>
</dbReference>
<feature type="compositionally biased region" description="Basic and acidic residues" evidence="9">
    <location>
        <begin position="1236"/>
        <end position="1250"/>
    </location>
</feature>
<dbReference type="SUPFAM" id="SSF52058">
    <property type="entry name" value="L domain-like"/>
    <property type="match status" value="1"/>
</dbReference>
<evidence type="ECO:0000256" key="6">
    <source>
        <dbReference type="ARBA" id="ARBA00022837"/>
    </source>
</evidence>
<dbReference type="CDD" id="cd00063">
    <property type="entry name" value="FN3"/>
    <property type="match status" value="1"/>
</dbReference>
<dbReference type="InterPro" id="IPR001343">
    <property type="entry name" value="Hemolysn_Ca-bd"/>
</dbReference>
<dbReference type="InterPro" id="IPR003591">
    <property type="entry name" value="Leu-rich_rpt_typical-subtyp"/>
</dbReference>
<evidence type="ECO:0000256" key="1">
    <source>
        <dbReference type="ARBA" id="ARBA00004370"/>
    </source>
</evidence>
<dbReference type="PRINTS" id="PR00313">
    <property type="entry name" value="CABNDNGRPT"/>
</dbReference>
<dbReference type="PANTHER" id="PTHR48054">
    <property type="entry name" value="RECEPTOR KINASE-LIKE PROTEIN XA21"/>
    <property type="match status" value="1"/>
</dbReference>
<feature type="compositionally biased region" description="Polar residues" evidence="9">
    <location>
        <begin position="726"/>
        <end position="735"/>
    </location>
</feature>
<dbReference type="InterPro" id="IPR003644">
    <property type="entry name" value="Calx_beta"/>
</dbReference>
<dbReference type="SUPFAM" id="SSF49265">
    <property type="entry name" value="Fibronectin type III"/>
    <property type="match status" value="1"/>
</dbReference>
<dbReference type="InterPro" id="IPR018511">
    <property type="entry name" value="Hemolysin-typ_Ca-bd_CS"/>
</dbReference>
<evidence type="ECO:0000256" key="3">
    <source>
        <dbReference type="ARBA" id="ARBA00022692"/>
    </source>
</evidence>
<dbReference type="Gene3D" id="2.150.10.10">
    <property type="entry name" value="Serralysin-like metalloprotease, C-terminal"/>
    <property type="match status" value="4"/>
</dbReference>
<evidence type="ECO:0000256" key="5">
    <source>
        <dbReference type="ARBA" id="ARBA00022737"/>
    </source>
</evidence>
<protein>
    <submittedName>
        <fullName evidence="11">Calx-beta domain-containing protein</fullName>
    </submittedName>
</protein>
<dbReference type="SMART" id="SM00060">
    <property type="entry name" value="FN3"/>
    <property type="match status" value="1"/>
</dbReference>
<dbReference type="SMART" id="SM00237">
    <property type="entry name" value="Calx_beta"/>
    <property type="match status" value="2"/>
</dbReference>
<evidence type="ECO:0000259" key="10">
    <source>
        <dbReference type="PROSITE" id="PS50853"/>
    </source>
</evidence>
<keyword evidence="6" id="KW-0106">Calcium</keyword>
<keyword evidence="5" id="KW-0677">Repeat</keyword>
<dbReference type="Gene3D" id="3.80.10.10">
    <property type="entry name" value="Ribonuclease Inhibitor"/>
    <property type="match status" value="3"/>
</dbReference>
<accession>A0AAU8JNM4</accession>
<dbReference type="Gene3D" id="2.60.40.10">
    <property type="entry name" value="Immunoglobulins"/>
    <property type="match status" value="1"/>
</dbReference>
<feature type="domain" description="Fibronectin type-III" evidence="10">
    <location>
        <begin position="1824"/>
        <end position="1918"/>
    </location>
</feature>
<dbReference type="PROSITE" id="PS51450">
    <property type="entry name" value="LRR"/>
    <property type="match status" value="1"/>
</dbReference>
<dbReference type="InterPro" id="IPR013783">
    <property type="entry name" value="Ig-like_fold"/>
</dbReference>
<dbReference type="FunFam" id="3.80.10.10:FF:000719">
    <property type="entry name" value="MDIS1-interacting receptor like kinase 2 isoform A"/>
    <property type="match status" value="1"/>
</dbReference>
<evidence type="ECO:0000256" key="4">
    <source>
        <dbReference type="ARBA" id="ARBA00022729"/>
    </source>
</evidence>
<feature type="region of interest" description="Disordered" evidence="9">
    <location>
        <begin position="725"/>
        <end position="746"/>
    </location>
</feature>
<dbReference type="EMBL" id="CP159837">
    <property type="protein sequence ID" value="XCM39654.1"/>
    <property type="molecule type" value="Genomic_DNA"/>
</dbReference>
<dbReference type="GO" id="GO:0016020">
    <property type="term" value="C:membrane"/>
    <property type="evidence" value="ECO:0007669"/>
    <property type="project" value="UniProtKB-SubCell"/>
</dbReference>
<keyword evidence="8" id="KW-0472">Membrane</keyword>
<dbReference type="InterPro" id="IPR036116">
    <property type="entry name" value="FN3_sf"/>
</dbReference>
<evidence type="ECO:0000256" key="8">
    <source>
        <dbReference type="ARBA" id="ARBA00023136"/>
    </source>
</evidence>
<dbReference type="Pfam" id="PF00353">
    <property type="entry name" value="HemolysinCabind"/>
    <property type="match status" value="7"/>
</dbReference>
<evidence type="ECO:0000256" key="9">
    <source>
        <dbReference type="SAM" id="MobiDB-lite"/>
    </source>
</evidence>
<dbReference type="InterPro" id="IPR015919">
    <property type="entry name" value="Cadherin-like_sf"/>
</dbReference>
<dbReference type="Pfam" id="PF23598">
    <property type="entry name" value="LRR_14"/>
    <property type="match status" value="1"/>
</dbReference>
<dbReference type="InterPro" id="IPR003961">
    <property type="entry name" value="FN3_dom"/>
</dbReference>
<keyword evidence="4" id="KW-0732">Signal</keyword>
<dbReference type="InterPro" id="IPR052592">
    <property type="entry name" value="LRR-RLK"/>
</dbReference>
<dbReference type="SUPFAM" id="SSF141072">
    <property type="entry name" value="CalX-like"/>
    <property type="match status" value="2"/>
</dbReference>
<organism evidence="11">
    <name type="scientific">Planktothricoides raciborskii GIHE-MW2</name>
    <dbReference type="NCBI Taxonomy" id="2792601"/>
    <lineage>
        <taxon>Bacteria</taxon>
        <taxon>Bacillati</taxon>
        <taxon>Cyanobacteriota</taxon>
        <taxon>Cyanophyceae</taxon>
        <taxon>Oscillatoriophycideae</taxon>
        <taxon>Oscillatoriales</taxon>
        <taxon>Oscillatoriaceae</taxon>
        <taxon>Planktothricoides</taxon>
    </lineage>
</organism>
<keyword evidence="7" id="KW-1133">Transmembrane helix</keyword>
<dbReference type="GO" id="GO:0007154">
    <property type="term" value="P:cell communication"/>
    <property type="evidence" value="ECO:0007669"/>
    <property type="project" value="InterPro"/>
</dbReference>
<dbReference type="InterPro" id="IPR011049">
    <property type="entry name" value="Serralysin-like_metalloprot_C"/>
</dbReference>
<feature type="compositionally biased region" description="Basic and acidic residues" evidence="9">
    <location>
        <begin position="2146"/>
        <end position="2155"/>
    </location>
</feature>
<comment type="subcellular location">
    <subcellularLocation>
        <location evidence="1">Membrane</location>
    </subcellularLocation>
</comment>
<dbReference type="PROSITE" id="PS00330">
    <property type="entry name" value="HEMOLYSIN_CALCIUM"/>
    <property type="match status" value="2"/>
</dbReference>
<feature type="region of interest" description="Disordered" evidence="9">
    <location>
        <begin position="2136"/>
        <end position="2158"/>
    </location>
</feature>
<dbReference type="FunFam" id="3.80.10.10:FF:000129">
    <property type="entry name" value="Leucine-rich repeat receptor-like kinase"/>
    <property type="match status" value="1"/>
</dbReference>
<feature type="compositionally biased region" description="Polar residues" evidence="9">
    <location>
        <begin position="2218"/>
        <end position="2229"/>
    </location>
</feature>
<dbReference type="PANTHER" id="PTHR48054:SF82">
    <property type="entry name" value="LRR RECEPTOR-LIKE SERINE_THREONINE-PROTEIN KINASE FLS2"/>
    <property type="match status" value="1"/>
</dbReference>
<dbReference type="Pfam" id="PF03160">
    <property type="entry name" value="Calx-beta"/>
    <property type="match status" value="2"/>
</dbReference>
<keyword evidence="2" id="KW-0433">Leucine-rich repeat</keyword>
<dbReference type="RefSeq" id="WP_354636243.1">
    <property type="nucleotide sequence ID" value="NZ_CP159837.1"/>
</dbReference>
<keyword evidence="3" id="KW-0812">Transmembrane</keyword>
<dbReference type="InterPro" id="IPR038081">
    <property type="entry name" value="CalX-like_sf"/>
</dbReference>
<dbReference type="PROSITE" id="PS50853">
    <property type="entry name" value="FN3"/>
    <property type="match status" value="1"/>
</dbReference>
<dbReference type="InterPro" id="IPR055414">
    <property type="entry name" value="LRR_R13L4/SHOC2-like"/>
</dbReference>
<evidence type="ECO:0000313" key="11">
    <source>
        <dbReference type="EMBL" id="XCM39654.1"/>
    </source>
</evidence>
<dbReference type="InterPro" id="IPR032675">
    <property type="entry name" value="LRR_dom_sf"/>
</dbReference>
<evidence type="ECO:0000256" key="2">
    <source>
        <dbReference type="ARBA" id="ARBA00022614"/>
    </source>
</evidence>